<evidence type="ECO:0000256" key="1">
    <source>
        <dbReference type="SAM" id="MobiDB-lite"/>
    </source>
</evidence>
<dbReference type="PANTHER" id="PTHR43685:SF2">
    <property type="entry name" value="GLYCOSYLTRANSFERASE 2-LIKE DOMAIN-CONTAINING PROTEIN"/>
    <property type="match status" value="1"/>
</dbReference>
<evidence type="ECO:0000313" key="4">
    <source>
        <dbReference type="Proteomes" id="UP001054811"/>
    </source>
</evidence>
<dbReference type="CDD" id="cd00761">
    <property type="entry name" value="Glyco_tranf_GTA_type"/>
    <property type="match status" value="1"/>
</dbReference>
<dbReference type="Proteomes" id="UP001054811">
    <property type="component" value="Chromosome"/>
</dbReference>
<dbReference type="EMBL" id="CP091139">
    <property type="protein sequence ID" value="UUT35741.1"/>
    <property type="molecule type" value="Genomic_DNA"/>
</dbReference>
<feature type="domain" description="Glycosyltransferase 2-like" evidence="2">
    <location>
        <begin position="7"/>
        <end position="113"/>
    </location>
</feature>
<evidence type="ECO:0000259" key="2">
    <source>
        <dbReference type="Pfam" id="PF00535"/>
    </source>
</evidence>
<sequence>MRKRRGRYELEFIFVDDGSPDDSAQIAERWLDAAARSGRVIRKANGGVSSARNAGIAVAAGDWIALPDGDDFVGDRYFAATADALLAPDSKDAVIAAANVKWFSEAAGRATDTHALKFKFADGTRVIDLDREPQAVQSQAASAFFRRDMLQRDDVRFIESLSIAEDALFVAEYLLAAPSRRVLMVSDAEYFYRKRTAADSAVDNSGHNPDFNFGRFERGYLPLFERAESDGNVPAWLDMMFLYDVRWFLPRENDISKKATWMSDADRERVLAALAAVLAHVADSSIHSYNVTSLGVDHRCLLLALKGSPLPAEGIAKVVTDDHRGVEIRYLFARALPVERFAHDGRPVEPVVSKTRRLDVFGQTLVRERILWFAPRSVVTVQLDDHAVALESSVYQARGLRPRPRQRRASSATRAQAARFLRRVAGRARAELACAGARVVPIQSAGAGTRRRDARPPLDQDAATPRDEQEVLRRLGPHGSGERGGRQRGVPLPSPASA</sequence>
<dbReference type="Gene3D" id="3.90.550.10">
    <property type="entry name" value="Spore Coat Polysaccharide Biosynthesis Protein SpsA, Chain A"/>
    <property type="match status" value="1"/>
</dbReference>
<proteinExistence type="predicted"/>
<accession>A0ABY5NKZ5</accession>
<dbReference type="PANTHER" id="PTHR43685">
    <property type="entry name" value="GLYCOSYLTRANSFERASE"/>
    <property type="match status" value="1"/>
</dbReference>
<dbReference type="RefSeq" id="WP_259612360.1">
    <property type="nucleotide sequence ID" value="NZ_CP091139.2"/>
</dbReference>
<organism evidence="3 4">
    <name type="scientific">Microbacterium elymi</name>
    <dbReference type="NCBI Taxonomy" id="2909587"/>
    <lineage>
        <taxon>Bacteria</taxon>
        <taxon>Bacillati</taxon>
        <taxon>Actinomycetota</taxon>
        <taxon>Actinomycetes</taxon>
        <taxon>Micrococcales</taxon>
        <taxon>Microbacteriaceae</taxon>
        <taxon>Microbacterium</taxon>
    </lineage>
</organism>
<evidence type="ECO:0000313" key="3">
    <source>
        <dbReference type="EMBL" id="UUT35741.1"/>
    </source>
</evidence>
<protein>
    <submittedName>
        <fullName evidence="3">Glycosyltransferase family 2 protein</fullName>
    </submittedName>
</protein>
<feature type="compositionally biased region" description="Basic and acidic residues" evidence="1">
    <location>
        <begin position="450"/>
        <end position="473"/>
    </location>
</feature>
<name>A0ABY5NKZ5_9MICO</name>
<dbReference type="Pfam" id="PF00535">
    <property type="entry name" value="Glycos_transf_2"/>
    <property type="match status" value="1"/>
</dbReference>
<gene>
    <name evidence="3" type="ORF">L2X98_21195</name>
</gene>
<dbReference type="InterPro" id="IPR029044">
    <property type="entry name" value="Nucleotide-diphossugar_trans"/>
</dbReference>
<dbReference type="SUPFAM" id="SSF53448">
    <property type="entry name" value="Nucleotide-diphospho-sugar transferases"/>
    <property type="match status" value="1"/>
</dbReference>
<reference evidence="3" key="1">
    <citation type="submission" date="2022-01" db="EMBL/GenBank/DDBJ databases">
        <title>Microbacterium eymi and Microbacterium rhizovicinus sp. nov., isolated from the rhizospheric soil of Elymus tsukushiensis, a plant native to the Dokdo Islands, Republic of Korea.</title>
        <authorList>
            <person name="Hwang Y.J."/>
        </authorList>
    </citation>
    <scope>NUCLEOTIDE SEQUENCE</scope>
    <source>
        <strain evidence="3">KUDC0405</strain>
    </source>
</reference>
<keyword evidence="4" id="KW-1185">Reference proteome</keyword>
<dbReference type="InterPro" id="IPR001173">
    <property type="entry name" value="Glyco_trans_2-like"/>
</dbReference>
<dbReference type="InterPro" id="IPR050834">
    <property type="entry name" value="Glycosyltransf_2"/>
</dbReference>
<feature type="region of interest" description="Disordered" evidence="1">
    <location>
        <begin position="446"/>
        <end position="498"/>
    </location>
</feature>